<dbReference type="Pfam" id="PF16870">
    <property type="entry name" value="OxoGdeHyase_C"/>
    <property type="match status" value="1"/>
</dbReference>
<protein>
    <recommendedName>
        <fullName evidence="4">oxoglutarate dehydrogenase (succinyl-transferring)</fullName>
        <ecNumber evidence="4">1.2.4.2</ecNumber>
    </recommendedName>
</protein>
<dbReference type="GO" id="GO:0005829">
    <property type="term" value="C:cytosol"/>
    <property type="evidence" value="ECO:0007669"/>
    <property type="project" value="TreeGrafter"/>
</dbReference>
<dbReference type="Gene3D" id="3.40.50.12470">
    <property type="match status" value="1"/>
</dbReference>
<gene>
    <name evidence="8" type="ORF">D934_10315</name>
</gene>
<dbReference type="GO" id="GO:0030976">
    <property type="term" value="F:thiamine pyrophosphate binding"/>
    <property type="evidence" value="ECO:0007669"/>
    <property type="project" value="InterPro"/>
</dbReference>
<dbReference type="InterPro" id="IPR032106">
    <property type="entry name" value="2-oxogl_dehyd_N"/>
</dbReference>
<evidence type="ECO:0000256" key="6">
    <source>
        <dbReference type="ARBA" id="ARBA00023052"/>
    </source>
</evidence>
<dbReference type="Gene3D" id="3.40.50.11610">
    <property type="entry name" value="Multifunctional 2-oxoglutarate metabolism enzyme, C-terminal domain"/>
    <property type="match status" value="1"/>
</dbReference>
<dbReference type="InterPro" id="IPR042179">
    <property type="entry name" value="KGD_C_sf"/>
</dbReference>
<dbReference type="GO" id="GO:0045252">
    <property type="term" value="C:oxoglutarate dehydrogenase complex"/>
    <property type="evidence" value="ECO:0007669"/>
    <property type="project" value="TreeGrafter"/>
</dbReference>
<dbReference type="InterPro" id="IPR031717">
    <property type="entry name" value="ODO-1/KGD_C"/>
</dbReference>
<feature type="domain" description="Transketolase-like pyrimidine-binding" evidence="7">
    <location>
        <begin position="615"/>
        <end position="808"/>
    </location>
</feature>
<reference evidence="8 9" key="1">
    <citation type="submission" date="2013-08" db="EMBL/GenBank/DDBJ databases">
        <authorList>
            <person name="Stouthamer R."/>
            <person name="Nunney L."/>
        </authorList>
    </citation>
    <scope>NUCLEOTIDE SEQUENCE [LARGE SCALE GENOMIC DNA]</scope>
    <source>
        <strain evidence="9">ann-1</strain>
    </source>
</reference>
<dbReference type="EMBL" id="CP006696">
    <property type="protein sequence ID" value="AIC10421.1"/>
    <property type="molecule type" value="Genomic_DNA"/>
</dbReference>
<organism evidence="8 9">
    <name type="scientific">Xylella fastidiosa subsp. sandyi Ann-1</name>
    <dbReference type="NCBI Taxonomy" id="155920"/>
    <lineage>
        <taxon>Bacteria</taxon>
        <taxon>Pseudomonadati</taxon>
        <taxon>Pseudomonadota</taxon>
        <taxon>Gammaproteobacteria</taxon>
        <taxon>Lysobacterales</taxon>
        <taxon>Lysobacteraceae</taxon>
        <taxon>Xylella</taxon>
    </lineage>
</organism>
<dbReference type="InterPro" id="IPR005475">
    <property type="entry name" value="Transketolase-like_Pyr-bd"/>
</dbReference>
<dbReference type="Gene3D" id="1.10.287.1150">
    <property type="entry name" value="TPP helical domain"/>
    <property type="match status" value="1"/>
</dbReference>
<evidence type="ECO:0000313" key="8">
    <source>
        <dbReference type="EMBL" id="AIC10421.1"/>
    </source>
</evidence>
<dbReference type="NCBIfam" id="NF008907">
    <property type="entry name" value="PRK12270.1"/>
    <property type="match status" value="1"/>
</dbReference>
<keyword evidence="5" id="KW-0560">Oxidoreductase</keyword>
<dbReference type="Pfam" id="PF02779">
    <property type="entry name" value="Transket_pyr"/>
    <property type="match status" value="1"/>
</dbReference>
<evidence type="ECO:0000259" key="7">
    <source>
        <dbReference type="SMART" id="SM00861"/>
    </source>
</evidence>
<comment type="similarity">
    <text evidence="3">Belongs to the alpha-ketoglutarate dehydrogenase family.</text>
</comment>
<dbReference type="FunFam" id="3.40.50.970:FF:000014">
    <property type="entry name" value="2-oxoglutarate dehydrogenase E1 component"/>
    <property type="match status" value="1"/>
</dbReference>
<dbReference type="InterPro" id="IPR011603">
    <property type="entry name" value="2oxoglutarate_DH_E1"/>
</dbReference>
<evidence type="ECO:0000256" key="5">
    <source>
        <dbReference type="ARBA" id="ARBA00023002"/>
    </source>
</evidence>
<evidence type="ECO:0000256" key="4">
    <source>
        <dbReference type="ARBA" id="ARBA00012280"/>
    </source>
</evidence>
<dbReference type="Proteomes" id="UP000027215">
    <property type="component" value="Chromosome"/>
</dbReference>
<evidence type="ECO:0000313" key="9">
    <source>
        <dbReference type="Proteomes" id="UP000027215"/>
    </source>
</evidence>
<evidence type="ECO:0000256" key="2">
    <source>
        <dbReference type="ARBA" id="ARBA00003906"/>
    </source>
</evidence>
<dbReference type="InterPro" id="IPR001017">
    <property type="entry name" value="DH_E1"/>
</dbReference>
<dbReference type="CDD" id="cd02016">
    <property type="entry name" value="TPP_E1_OGDC_like"/>
    <property type="match status" value="1"/>
</dbReference>
<dbReference type="PANTHER" id="PTHR23152:SF4">
    <property type="entry name" value="2-OXOADIPATE DEHYDROGENASE COMPLEX COMPONENT E1"/>
    <property type="match status" value="1"/>
</dbReference>
<dbReference type="NCBIfam" id="NF006914">
    <property type="entry name" value="PRK09404.1"/>
    <property type="match status" value="1"/>
</dbReference>
<dbReference type="HOGENOM" id="CLU_004709_1_0_6"/>
<dbReference type="Pfam" id="PF00676">
    <property type="entry name" value="E1_dh"/>
    <property type="match status" value="1"/>
</dbReference>
<name>A0A060HAQ6_XYLFS</name>
<dbReference type="Gene3D" id="3.40.50.970">
    <property type="match status" value="1"/>
</dbReference>
<evidence type="ECO:0000256" key="1">
    <source>
        <dbReference type="ARBA" id="ARBA00001964"/>
    </source>
</evidence>
<comment type="cofactor">
    <cofactor evidence="1">
        <name>thiamine diphosphate</name>
        <dbReference type="ChEBI" id="CHEBI:58937"/>
    </cofactor>
</comment>
<dbReference type="SMART" id="SM00861">
    <property type="entry name" value="Transket_pyr"/>
    <property type="match status" value="1"/>
</dbReference>
<accession>A0A060HAQ6</accession>
<dbReference type="EC" id="1.2.4.2" evidence="4"/>
<comment type="function">
    <text evidence="2">E1 component of the 2-oxoglutarate dehydrogenase (OGDH) complex which catalyzes the decarboxylation of 2-oxoglutarate, the first step in the conversion of 2-oxoglutarate to succinyl-CoA and CO(2).</text>
</comment>
<dbReference type="GO" id="GO:0006099">
    <property type="term" value="P:tricarboxylic acid cycle"/>
    <property type="evidence" value="ECO:0007669"/>
    <property type="project" value="TreeGrafter"/>
</dbReference>
<dbReference type="GO" id="GO:0004591">
    <property type="term" value="F:oxoglutarate dehydrogenase (succinyl-transferring) activity"/>
    <property type="evidence" value="ECO:0007669"/>
    <property type="project" value="UniProtKB-EC"/>
</dbReference>
<keyword evidence="6" id="KW-0786">Thiamine pyrophosphate</keyword>
<dbReference type="SUPFAM" id="SSF52518">
    <property type="entry name" value="Thiamin diphosphate-binding fold (THDP-binding)"/>
    <property type="match status" value="2"/>
</dbReference>
<dbReference type="InterPro" id="IPR029061">
    <property type="entry name" value="THDP-binding"/>
</dbReference>
<dbReference type="NCBIfam" id="TIGR00239">
    <property type="entry name" value="2oxo_dh_E1"/>
    <property type="match status" value="1"/>
</dbReference>
<sequence length="963" mass="107575">MTLGRRLDISLHCRRSQPPSTRLSIVDNLIKQFTQSSPLAGGNAAYIEDLYEQYLVLPNSVDPKWKAYFDGFKGRDAGDIPHSAVIAHITDTAKQSIKQGASDERERNIGRLITAYRSRGHLGARIDPLALTPPSNPPDLDLPFHNLSQADLDNEFSTGGIGGQPRMKLRNLLAHLKATYTDTIGTEFMHISEFEQRQWIYRRLENVGGKIASNATNRKRILERLTAAEGLERYLHTKYVGQKRFSLEGGDALIPLMDTLVRQAGSNDVKDIVVGMAHRGRLNVLVNTLGKNPRKLFDEFEGKFEHAHHDRAHTGDVKYHMGFSADIAVGDGKQVHLALAFNPSHLEIVDPVVAGSVRSRQERFGDIERKTVLPILIHGDAAFAGQGVVMELLQMSQARGFAVGGTLHVIINNQIGFTTSARDDARSTPYCTDVAKMIGAPVFHVNGDDPDAVVFVAQLAYEFRQQFKKDVVIDLVCYRRWGHNEADEPAATQPVMYQTIRKHKTTRELYATKLEGEGVIAAGEAKAMVDDYRAKLDSGKFTTELASKHTDEFVIDWSKYLSGKLEDTVKTSVKRQTLNKLAALINTIPPTVELHPRVAKIYEDRIKMAAGEQPCDWGFAENLAYATLLAEGHKLRLVGQDAGRGTFFHRHAILHDQKTDSYYLPLRQLVSNPDDATVIDSLLSEEAVMGFEYGYSTTDPNTLCIWEAQFGDFANGAQVVIDQFIAAGEVKWGRISGLSLFLPHGYEGQGPEHSSARLERFLQLCALENMLVCVPTTPAQAFHMIRRQMRMSTRKPLVVMTPKSLLRHKLAVSTLDELANGKFQHIIPDDAADPKHVKRIVMCAGKVYYDIFENQQKRSQNDVAIIRIEQLYPFPRALLASELKRFNKATDVVWCQEEPQNQGAWYQIKHHLQAVLAHAQRLHYAGRSSSPSPAVGHMAEHMAEQESLVADALLNPFNDHVAE</sequence>
<dbReference type="Pfam" id="PF16078">
    <property type="entry name" value="2-oxogl_dehyd_N"/>
    <property type="match status" value="1"/>
</dbReference>
<dbReference type="PATRIC" id="fig|155920.8.peg.2419"/>
<dbReference type="KEGG" id="xfs:D934_10315"/>
<proteinExistence type="inferred from homology"/>
<dbReference type="PIRSF" id="PIRSF000157">
    <property type="entry name" value="Oxoglu_dh_E1"/>
    <property type="match status" value="1"/>
</dbReference>
<evidence type="ECO:0000256" key="3">
    <source>
        <dbReference type="ARBA" id="ARBA00006936"/>
    </source>
</evidence>
<dbReference type="PANTHER" id="PTHR23152">
    <property type="entry name" value="2-OXOGLUTARATE DEHYDROGENASE"/>
    <property type="match status" value="1"/>
</dbReference>
<dbReference type="AlphaFoldDB" id="A0A060HAQ6"/>